<sequence>MSSGAPCGACKFLRRKCLRGCVFAPYFGAEQGAAKFAAVHKIFGASNVAKLLLHIPLPRRSDAVLTISYEAQARLADPVYGCVATIFALQQQVASLQAELAMVQSANRQAEAAAALVHQHHHQHLQQQQLLQQTAGAGPQIQLSPSAAGMMQLAGQLQHEAKAGAAHELMSPAINLCNISIMSGSSAAHGNTYASPRVKEENNSAMQQARQYVDNCNMGMSINPASSSHRLPDHSNLHKFRRIRHDDEPINLMNPTVLVHELHHRQETSSHDDQAGAGSSGGDHLSQTLASILPRK</sequence>
<dbReference type="InterPro" id="IPR004883">
    <property type="entry name" value="LOB"/>
</dbReference>
<keyword evidence="6" id="KW-1185">Reference proteome</keyword>
<proteinExistence type="inferred from homology"/>
<protein>
    <recommendedName>
        <fullName evidence="4">LOB domain-containing protein</fullName>
    </recommendedName>
</protein>
<evidence type="ECO:0000259" key="4">
    <source>
        <dbReference type="PROSITE" id="PS50891"/>
    </source>
</evidence>
<evidence type="ECO:0000313" key="6">
    <source>
        <dbReference type="Proteomes" id="UP001497512"/>
    </source>
</evidence>
<feature type="domain" description="LOB" evidence="4">
    <location>
        <begin position="5"/>
        <end position="107"/>
    </location>
</feature>
<evidence type="ECO:0000256" key="3">
    <source>
        <dbReference type="SAM" id="MobiDB-lite"/>
    </source>
</evidence>
<name>A0ABP0U148_9BRYO</name>
<evidence type="ECO:0000256" key="1">
    <source>
        <dbReference type="ARBA" id="ARBA00005474"/>
    </source>
</evidence>
<feature type="compositionally biased region" description="Basic and acidic residues" evidence="3">
    <location>
        <begin position="264"/>
        <end position="274"/>
    </location>
</feature>
<dbReference type="EMBL" id="OZ019910">
    <property type="protein sequence ID" value="CAK9210474.1"/>
    <property type="molecule type" value="Genomic_DNA"/>
</dbReference>
<reference evidence="5" key="1">
    <citation type="submission" date="2024-02" db="EMBL/GenBank/DDBJ databases">
        <authorList>
            <consortium name="ELIXIR-Norway"/>
            <consortium name="Elixir Norway"/>
        </authorList>
    </citation>
    <scope>NUCLEOTIDE SEQUENCE</scope>
</reference>
<dbReference type="PANTHER" id="PTHR31529:SF4">
    <property type="entry name" value="LOB DOMAIN-CONTAINING PROTEIN 30"/>
    <property type="match status" value="1"/>
</dbReference>
<evidence type="ECO:0000313" key="5">
    <source>
        <dbReference type="EMBL" id="CAK9210474.1"/>
    </source>
</evidence>
<feature type="coiled-coil region" evidence="2">
    <location>
        <begin position="86"/>
        <end position="113"/>
    </location>
</feature>
<dbReference type="Proteomes" id="UP001497512">
    <property type="component" value="Chromosome 18"/>
</dbReference>
<dbReference type="PANTHER" id="PTHR31529">
    <property type="entry name" value="LOB DOMAIN CONTAINING PROTEIN"/>
    <property type="match status" value="1"/>
</dbReference>
<gene>
    <name evidence="5" type="ORF">CSSPTR1EN2_LOCUS10178</name>
</gene>
<keyword evidence="2" id="KW-0175">Coiled coil</keyword>
<feature type="region of interest" description="Disordered" evidence="3">
    <location>
        <begin position="264"/>
        <end position="296"/>
    </location>
</feature>
<dbReference type="Pfam" id="PF03195">
    <property type="entry name" value="LOB"/>
    <property type="match status" value="1"/>
</dbReference>
<accession>A0ABP0U148</accession>
<comment type="similarity">
    <text evidence="1">Belongs to the LOB domain-containing protein family.</text>
</comment>
<dbReference type="PROSITE" id="PS50891">
    <property type="entry name" value="LOB"/>
    <property type="match status" value="1"/>
</dbReference>
<evidence type="ECO:0000256" key="2">
    <source>
        <dbReference type="SAM" id="Coils"/>
    </source>
</evidence>
<organism evidence="5 6">
    <name type="scientific">Sphagnum troendelagicum</name>
    <dbReference type="NCBI Taxonomy" id="128251"/>
    <lineage>
        <taxon>Eukaryota</taxon>
        <taxon>Viridiplantae</taxon>
        <taxon>Streptophyta</taxon>
        <taxon>Embryophyta</taxon>
        <taxon>Bryophyta</taxon>
        <taxon>Sphagnophytina</taxon>
        <taxon>Sphagnopsida</taxon>
        <taxon>Sphagnales</taxon>
        <taxon>Sphagnaceae</taxon>
        <taxon>Sphagnum</taxon>
    </lineage>
</organism>